<evidence type="ECO:0000256" key="2">
    <source>
        <dbReference type="ARBA" id="ARBA00006375"/>
    </source>
</evidence>
<evidence type="ECO:0000256" key="10">
    <source>
        <dbReference type="ARBA" id="ARBA00023136"/>
    </source>
</evidence>
<evidence type="ECO:0000256" key="7">
    <source>
        <dbReference type="ARBA" id="ARBA00022837"/>
    </source>
</evidence>
<evidence type="ECO:0000313" key="13">
    <source>
        <dbReference type="EMBL" id="KAJ7391073.1"/>
    </source>
</evidence>
<accession>A0A9X0A1D4</accession>
<dbReference type="SUPFAM" id="SSF103506">
    <property type="entry name" value="Mitochondrial carrier"/>
    <property type="match status" value="1"/>
</dbReference>
<keyword evidence="6" id="KW-0999">Mitochondrion inner membrane</keyword>
<dbReference type="EMBL" id="MU825408">
    <property type="protein sequence ID" value="KAJ7391073.1"/>
    <property type="molecule type" value="Genomic_DNA"/>
</dbReference>
<keyword evidence="8" id="KW-1133">Transmembrane helix</keyword>
<comment type="subcellular location">
    <subcellularLocation>
        <location evidence="1">Mitochondrion inner membrane</location>
        <topology evidence="1">Multi-pass membrane protein</topology>
    </subcellularLocation>
</comment>
<dbReference type="GO" id="GO:0005313">
    <property type="term" value="F:L-glutamate transmembrane transporter activity"/>
    <property type="evidence" value="ECO:0007669"/>
    <property type="project" value="TreeGrafter"/>
</dbReference>
<dbReference type="PANTHER" id="PTHR45678">
    <property type="entry name" value="MITOCHONDRIAL 2-OXODICARBOXYLATE CARRIER 1-RELATED"/>
    <property type="match status" value="1"/>
</dbReference>
<evidence type="ECO:0000256" key="3">
    <source>
        <dbReference type="ARBA" id="ARBA00022448"/>
    </source>
</evidence>
<dbReference type="GO" id="GO:0015183">
    <property type="term" value="F:L-aspartate transmembrane transporter activity"/>
    <property type="evidence" value="ECO:0007669"/>
    <property type="project" value="TreeGrafter"/>
</dbReference>
<keyword evidence="10 11" id="KW-0472">Membrane</keyword>
<dbReference type="InterPro" id="IPR018108">
    <property type="entry name" value="MCP_transmembrane"/>
</dbReference>
<feature type="repeat" description="Solcar" evidence="11">
    <location>
        <begin position="160"/>
        <end position="257"/>
    </location>
</feature>
<feature type="repeat" description="Solcar" evidence="11">
    <location>
        <begin position="10"/>
        <end position="100"/>
    </location>
</feature>
<evidence type="ECO:0000256" key="6">
    <source>
        <dbReference type="ARBA" id="ARBA00022792"/>
    </source>
</evidence>
<evidence type="ECO:0000256" key="11">
    <source>
        <dbReference type="PROSITE-ProRule" id="PRU00282"/>
    </source>
</evidence>
<evidence type="ECO:0000256" key="5">
    <source>
        <dbReference type="ARBA" id="ARBA00022737"/>
    </source>
</evidence>
<name>A0A9X0A1D4_9CNID</name>
<evidence type="ECO:0000256" key="8">
    <source>
        <dbReference type="ARBA" id="ARBA00022989"/>
    </source>
</evidence>
<dbReference type="GO" id="GO:0043490">
    <property type="term" value="P:malate-aspartate shuttle"/>
    <property type="evidence" value="ECO:0007669"/>
    <property type="project" value="TreeGrafter"/>
</dbReference>
<keyword evidence="9" id="KW-0496">Mitochondrion</keyword>
<sequence length="287" mass="31782">MKCLWLGKLLSSFYRFGVGSVAGAAGATAVYPIDLVKTRMQNQRAVLSNERLYTNSFDCFLKVIRNEGPVGLYRGLLPQIVGVAPEKAIKLTTNDLVRDVFRDKDGFISLPFEIMAGGCGGAAQVLFTNPLEIVKIRLQVAGEVGATGKHKVTAMRVIRELGLSGLYKGARACFLRDIPFFWCPRSSPVYPADVIKTRLQVKARAGQQIYRGVFDCSRKIWKEEGGRAFWKGAAARVFRSSPQFGVTLLTYELLQRTFKVDFSGKGAVVHEAWSEKRSFNPGHLHAS</sequence>
<dbReference type="InterPro" id="IPR002067">
    <property type="entry name" value="MCP"/>
</dbReference>
<keyword evidence="5" id="KW-0677">Repeat</keyword>
<dbReference type="InterPro" id="IPR023395">
    <property type="entry name" value="MCP_dom_sf"/>
</dbReference>
<proteinExistence type="inferred from homology"/>
<evidence type="ECO:0000256" key="9">
    <source>
        <dbReference type="ARBA" id="ARBA00023128"/>
    </source>
</evidence>
<dbReference type="AlphaFoldDB" id="A0A9X0A1D4"/>
<keyword evidence="3 12" id="KW-0813">Transport</keyword>
<evidence type="ECO:0000256" key="4">
    <source>
        <dbReference type="ARBA" id="ARBA00022692"/>
    </source>
</evidence>
<comment type="similarity">
    <text evidence="2 12">Belongs to the mitochondrial carrier (TC 2.A.29) family.</text>
</comment>
<evidence type="ECO:0000256" key="12">
    <source>
        <dbReference type="RuleBase" id="RU000488"/>
    </source>
</evidence>
<dbReference type="Pfam" id="PF00153">
    <property type="entry name" value="Mito_carr"/>
    <property type="match status" value="3"/>
</dbReference>
<dbReference type="PROSITE" id="PS50920">
    <property type="entry name" value="SOLCAR"/>
    <property type="match status" value="2"/>
</dbReference>
<dbReference type="PANTHER" id="PTHR45678:SF9">
    <property type="entry name" value="CALCIUM-BINDING MITOCHONDRIAL CARRIER PROTEIN ARALAR1"/>
    <property type="match status" value="1"/>
</dbReference>
<comment type="caution">
    <text evidence="13">The sequence shown here is derived from an EMBL/GenBank/DDBJ whole genome shotgun (WGS) entry which is preliminary data.</text>
</comment>
<keyword evidence="4 11" id="KW-0812">Transmembrane</keyword>
<protein>
    <recommendedName>
        <fullName evidence="15">Mitochondrial carrier protein</fullName>
    </recommendedName>
</protein>
<dbReference type="Proteomes" id="UP001163046">
    <property type="component" value="Unassembled WGS sequence"/>
</dbReference>
<evidence type="ECO:0000313" key="14">
    <source>
        <dbReference type="Proteomes" id="UP001163046"/>
    </source>
</evidence>
<keyword evidence="14" id="KW-1185">Reference proteome</keyword>
<reference evidence="13" key="1">
    <citation type="submission" date="2023-01" db="EMBL/GenBank/DDBJ databases">
        <title>Genome assembly of the deep-sea coral Lophelia pertusa.</title>
        <authorList>
            <person name="Herrera S."/>
            <person name="Cordes E."/>
        </authorList>
    </citation>
    <scope>NUCLEOTIDE SEQUENCE</scope>
    <source>
        <strain evidence="13">USNM1676648</strain>
        <tissue evidence="13">Polyp</tissue>
    </source>
</reference>
<dbReference type="PRINTS" id="PR00926">
    <property type="entry name" value="MITOCARRIER"/>
</dbReference>
<evidence type="ECO:0008006" key="15">
    <source>
        <dbReference type="Google" id="ProtNLM"/>
    </source>
</evidence>
<gene>
    <name evidence="13" type="ORF">OS493_020091</name>
</gene>
<evidence type="ECO:0000256" key="1">
    <source>
        <dbReference type="ARBA" id="ARBA00004448"/>
    </source>
</evidence>
<dbReference type="Gene3D" id="1.50.40.10">
    <property type="entry name" value="Mitochondrial carrier domain"/>
    <property type="match status" value="2"/>
</dbReference>
<dbReference type="OrthoDB" id="2161at2759"/>
<dbReference type="GO" id="GO:0005743">
    <property type="term" value="C:mitochondrial inner membrane"/>
    <property type="evidence" value="ECO:0007669"/>
    <property type="project" value="UniProtKB-SubCell"/>
</dbReference>
<dbReference type="InterPro" id="IPR051028">
    <property type="entry name" value="Mito_Solute_Carrier"/>
</dbReference>
<organism evidence="13 14">
    <name type="scientific">Desmophyllum pertusum</name>
    <dbReference type="NCBI Taxonomy" id="174260"/>
    <lineage>
        <taxon>Eukaryota</taxon>
        <taxon>Metazoa</taxon>
        <taxon>Cnidaria</taxon>
        <taxon>Anthozoa</taxon>
        <taxon>Hexacorallia</taxon>
        <taxon>Scleractinia</taxon>
        <taxon>Caryophylliina</taxon>
        <taxon>Caryophylliidae</taxon>
        <taxon>Desmophyllum</taxon>
    </lineage>
</organism>
<keyword evidence="7" id="KW-0106">Calcium</keyword>